<evidence type="ECO:0000256" key="11">
    <source>
        <dbReference type="ARBA" id="ARBA00029774"/>
    </source>
</evidence>
<feature type="binding site" evidence="14">
    <location>
        <position position="63"/>
    </location>
    <ligand>
        <name>ATP</name>
        <dbReference type="ChEBI" id="CHEBI:30616"/>
    </ligand>
</feature>
<accession>A0A249JZ87</accession>
<dbReference type="Proteomes" id="UP000217153">
    <property type="component" value="Chromosome"/>
</dbReference>
<dbReference type="GO" id="GO:0005524">
    <property type="term" value="F:ATP binding"/>
    <property type="evidence" value="ECO:0007669"/>
    <property type="project" value="UniProtKB-UniRule"/>
</dbReference>
<dbReference type="Gene3D" id="3.90.870.10">
    <property type="entry name" value="DHBP synthase"/>
    <property type="match status" value="1"/>
</dbReference>
<dbReference type="OrthoDB" id="9814580at2"/>
<dbReference type="EC" id="2.7.7.87" evidence="3 13"/>
<organism evidence="16 17">
    <name type="scientific">Candidatus Nanopelagicus limnae</name>
    <dbReference type="NCBI Taxonomy" id="1884634"/>
    <lineage>
        <taxon>Bacteria</taxon>
        <taxon>Bacillati</taxon>
        <taxon>Actinomycetota</taxon>
        <taxon>Actinomycetes</taxon>
        <taxon>Candidatus Nanopelagicales</taxon>
        <taxon>Candidatus Nanopelagicaceae</taxon>
        <taxon>Candidatus Nanopelagicus</taxon>
    </lineage>
</organism>
<feature type="binding site" evidence="14">
    <location>
        <position position="117"/>
    </location>
    <ligand>
        <name>L-threonine</name>
        <dbReference type="ChEBI" id="CHEBI:57926"/>
    </ligand>
</feature>
<feature type="binding site" evidence="14">
    <location>
        <position position="234"/>
    </location>
    <ligand>
        <name>ATP</name>
        <dbReference type="ChEBI" id="CHEBI:30616"/>
    </ligand>
</feature>
<keyword evidence="9 13" id="KW-0547">Nucleotide-binding</keyword>
<dbReference type="AlphaFoldDB" id="A0A249JZ87"/>
<evidence type="ECO:0000256" key="4">
    <source>
        <dbReference type="ARBA" id="ARBA00015492"/>
    </source>
</evidence>
<dbReference type="Pfam" id="PF03481">
    <property type="entry name" value="Sua5_C"/>
    <property type="match status" value="1"/>
</dbReference>
<evidence type="ECO:0000256" key="10">
    <source>
        <dbReference type="ARBA" id="ARBA00022840"/>
    </source>
</evidence>
<evidence type="ECO:0000313" key="17">
    <source>
        <dbReference type="Proteomes" id="UP000217153"/>
    </source>
</evidence>
<protein>
    <recommendedName>
        <fullName evidence="4 13">Threonylcarbamoyl-AMP synthase</fullName>
        <shortName evidence="13">TC-AMP synthase</shortName>
        <ecNumber evidence="3 13">2.7.7.87</ecNumber>
    </recommendedName>
    <alternativeName>
        <fullName evidence="11 13">L-threonylcarbamoyladenylate synthase</fullName>
    </alternativeName>
</protein>
<gene>
    <name evidence="16" type="ORF">B1s21122_05900</name>
</gene>
<dbReference type="InterPro" id="IPR006070">
    <property type="entry name" value="Sua5-like_dom"/>
</dbReference>
<dbReference type="InterPro" id="IPR010923">
    <property type="entry name" value="T(6)A37_SUA5"/>
</dbReference>
<dbReference type="GO" id="GO:0008033">
    <property type="term" value="P:tRNA processing"/>
    <property type="evidence" value="ECO:0007669"/>
    <property type="project" value="UniProtKB-KW"/>
</dbReference>
<evidence type="ECO:0000256" key="3">
    <source>
        <dbReference type="ARBA" id="ARBA00012584"/>
    </source>
</evidence>
<dbReference type="KEGG" id="abam:B1s21122_05900"/>
<feature type="binding site" evidence="14">
    <location>
        <position position="141"/>
    </location>
    <ligand>
        <name>L-threonine</name>
        <dbReference type="ChEBI" id="CHEBI:57926"/>
    </ligand>
</feature>
<feature type="binding site" evidence="14">
    <location>
        <position position="143"/>
    </location>
    <ligand>
        <name>ATP</name>
        <dbReference type="ChEBI" id="CHEBI:30616"/>
    </ligand>
</feature>
<evidence type="ECO:0000313" key="16">
    <source>
        <dbReference type="EMBL" id="ASY09841.1"/>
    </source>
</evidence>
<dbReference type="GO" id="GO:0000049">
    <property type="term" value="F:tRNA binding"/>
    <property type="evidence" value="ECO:0007669"/>
    <property type="project" value="TreeGrafter"/>
</dbReference>
<evidence type="ECO:0000256" key="9">
    <source>
        <dbReference type="ARBA" id="ARBA00022741"/>
    </source>
</evidence>
<dbReference type="GO" id="GO:0003725">
    <property type="term" value="F:double-stranded RNA binding"/>
    <property type="evidence" value="ECO:0007669"/>
    <property type="project" value="UniProtKB-UniRule"/>
</dbReference>
<dbReference type="GO" id="GO:0061710">
    <property type="term" value="F:L-threonylcarbamoyladenylate synthase"/>
    <property type="evidence" value="ECO:0007669"/>
    <property type="project" value="UniProtKB-EC"/>
</dbReference>
<keyword evidence="7 13" id="KW-0819">tRNA processing</keyword>
<evidence type="ECO:0000256" key="8">
    <source>
        <dbReference type="ARBA" id="ARBA00022695"/>
    </source>
</evidence>
<comment type="similarity">
    <text evidence="2 13">Belongs to the SUA5 family.</text>
</comment>
<evidence type="ECO:0000256" key="1">
    <source>
        <dbReference type="ARBA" id="ARBA00004496"/>
    </source>
</evidence>
<dbReference type="InterPro" id="IPR005145">
    <property type="entry name" value="Sua5_C"/>
</dbReference>
<evidence type="ECO:0000256" key="12">
    <source>
        <dbReference type="ARBA" id="ARBA00048366"/>
    </source>
</evidence>
<keyword evidence="5 13" id="KW-0963">Cytoplasm</keyword>
<dbReference type="GO" id="GO:0006450">
    <property type="term" value="P:regulation of translational fidelity"/>
    <property type="evidence" value="ECO:0007669"/>
    <property type="project" value="TreeGrafter"/>
</dbReference>
<feature type="domain" description="YrdC-like" evidence="15">
    <location>
        <begin position="9"/>
        <end position="202"/>
    </location>
</feature>
<dbReference type="NCBIfam" id="TIGR00057">
    <property type="entry name" value="L-threonylcarbamoyladenylate synthase"/>
    <property type="match status" value="1"/>
</dbReference>
<dbReference type="InterPro" id="IPR038385">
    <property type="entry name" value="Sua5/YwlC_C"/>
</dbReference>
<dbReference type="Gene3D" id="3.40.50.11030">
    <property type="entry name" value="Threonylcarbamoyl-AMP synthase, C-terminal domain"/>
    <property type="match status" value="1"/>
</dbReference>
<evidence type="ECO:0000256" key="13">
    <source>
        <dbReference type="PIRNR" id="PIRNR004930"/>
    </source>
</evidence>
<dbReference type="PANTHER" id="PTHR17490:SF16">
    <property type="entry name" value="THREONYLCARBAMOYL-AMP SYNTHASE"/>
    <property type="match status" value="1"/>
</dbReference>
<dbReference type="PANTHER" id="PTHR17490">
    <property type="entry name" value="SUA5"/>
    <property type="match status" value="1"/>
</dbReference>
<dbReference type="PIRSF" id="PIRSF004930">
    <property type="entry name" value="Tln_factor_SUA5"/>
    <property type="match status" value="1"/>
</dbReference>
<dbReference type="PROSITE" id="PS51163">
    <property type="entry name" value="YRDC"/>
    <property type="match status" value="1"/>
</dbReference>
<comment type="function">
    <text evidence="13">Required for the formation of a threonylcarbamoyl group on adenosine at position 37 (t(6)A37) in tRNAs that read codons beginning with adenine.</text>
</comment>
<name>A0A249JZ87_9ACTN</name>
<sequence length="319" mass="34153">MKITSNCGQEVIHKAAMALIDGNLVAFPTETVYGLGVDATNETAVSRLYKVKNRPTTHPLIVHISSVNLLSKWAVEVPEYALELGEKFWPGPMTLIVKRSELAQDFITGAQDSVAIRVPNQQVALSLLKQFEQLGGHGVAAPSANKFGAVSPTSASAVHEELGSDLNSTDLILDDGNCLIGVESTIIDCTNEFPRVIRPGWLTPEQIIDCTGLEPSNESFKNSLKSPGLLDSHYSPKARVFLDLMAGPGEGFIALAEISTPKGAVRLAAPTTIEQFAAEIYSALRDGDKKELNKIMVIQPPGGGLALAIRDRLGKAAEK</sequence>
<reference evidence="17" key="1">
    <citation type="submission" date="2016-10" db="EMBL/GenBank/DDBJ databases">
        <title>High microdiversification within the ubiquitous acI lineage of Actinobacteria.</title>
        <authorList>
            <person name="Neuenschwander S.M."/>
            <person name="Salcher M."/>
            <person name="Ghai R."/>
            <person name="Pernthaler J."/>
        </authorList>
    </citation>
    <scope>NUCLEOTIDE SEQUENCE [LARGE SCALE GENOMIC DNA]</scope>
</reference>
<dbReference type="InterPro" id="IPR050156">
    <property type="entry name" value="TC-AMP_synthase_SUA5"/>
</dbReference>
<feature type="binding site" evidence="14">
    <location>
        <position position="54"/>
    </location>
    <ligand>
        <name>ATP</name>
        <dbReference type="ChEBI" id="CHEBI:30616"/>
    </ligand>
</feature>
<evidence type="ECO:0000256" key="5">
    <source>
        <dbReference type="ARBA" id="ARBA00022490"/>
    </source>
</evidence>
<dbReference type="InterPro" id="IPR017945">
    <property type="entry name" value="DHBP_synth_RibB-like_a/b_dom"/>
</dbReference>
<keyword evidence="8 13" id="KW-0548">Nucleotidyltransferase</keyword>
<keyword evidence="10 13" id="KW-0067">ATP-binding</keyword>
<evidence type="ECO:0000259" key="15">
    <source>
        <dbReference type="PROSITE" id="PS51163"/>
    </source>
</evidence>
<feature type="binding site" evidence="14">
    <location>
        <position position="31"/>
    </location>
    <ligand>
        <name>L-threonine</name>
        <dbReference type="ChEBI" id="CHEBI:57926"/>
    </ligand>
</feature>
<feature type="binding site" evidence="14">
    <location>
        <position position="198"/>
    </location>
    <ligand>
        <name>ATP</name>
        <dbReference type="ChEBI" id="CHEBI:30616"/>
    </ligand>
</feature>
<proteinExistence type="inferred from homology"/>
<comment type="catalytic activity">
    <reaction evidence="12 13">
        <text>L-threonine + hydrogencarbonate + ATP = L-threonylcarbamoyladenylate + diphosphate + H2O</text>
        <dbReference type="Rhea" id="RHEA:36407"/>
        <dbReference type="ChEBI" id="CHEBI:15377"/>
        <dbReference type="ChEBI" id="CHEBI:17544"/>
        <dbReference type="ChEBI" id="CHEBI:30616"/>
        <dbReference type="ChEBI" id="CHEBI:33019"/>
        <dbReference type="ChEBI" id="CHEBI:57926"/>
        <dbReference type="ChEBI" id="CHEBI:73682"/>
        <dbReference type="EC" id="2.7.7.87"/>
    </reaction>
</comment>
<dbReference type="EMBL" id="CP016768">
    <property type="protein sequence ID" value="ASY09841.1"/>
    <property type="molecule type" value="Genomic_DNA"/>
</dbReference>
<feature type="binding site" evidence="14">
    <location>
        <position position="184"/>
    </location>
    <ligand>
        <name>L-threonine</name>
        <dbReference type="ChEBI" id="CHEBI:57926"/>
    </ligand>
</feature>
<keyword evidence="6 13" id="KW-0808">Transferase</keyword>
<dbReference type="GO" id="GO:0005737">
    <property type="term" value="C:cytoplasm"/>
    <property type="evidence" value="ECO:0007669"/>
    <property type="project" value="UniProtKB-SubCell"/>
</dbReference>
<evidence type="ECO:0000256" key="14">
    <source>
        <dbReference type="PIRSR" id="PIRSR004930-1"/>
    </source>
</evidence>
<evidence type="ECO:0000256" key="7">
    <source>
        <dbReference type="ARBA" id="ARBA00022694"/>
    </source>
</evidence>
<evidence type="ECO:0000256" key="6">
    <source>
        <dbReference type="ARBA" id="ARBA00022679"/>
    </source>
</evidence>
<keyword evidence="17" id="KW-1185">Reference proteome</keyword>
<dbReference type="SUPFAM" id="SSF55821">
    <property type="entry name" value="YrdC/RibB"/>
    <property type="match status" value="1"/>
</dbReference>
<comment type="subcellular location">
    <subcellularLocation>
        <location evidence="1 13">Cytoplasm</location>
    </subcellularLocation>
</comment>
<feature type="binding site" evidence="14">
    <location>
        <position position="151"/>
    </location>
    <ligand>
        <name>ATP</name>
        <dbReference type="ChEBI" id="CHEBI:30616"/>
    </ligand>
</feature>
<evidence type="ECO:0000256" key="2">
    <source>
        <dbReference type="ARBA" id="ARBA00007663"/>
    </source>
</evidence>
<dbReference type="Pfam" id="PF01300">
    <property type="entry name" value="Sua5_yciO_yrdC"/>
    <property type="match status" value="1"/>
</dbReference>
<dbReference type="RefSeq" id="WP_095681145.1">
    <property type="nucleotide sequence ID" value="NZ_CP016768.2"/>
</dbReference>